<comment type="subcellular location">
    <subcellularLocation>
        <location evidence="1">Membrane</location>
        <topology evidence="1">Multi-pass membrane protein</topology>
    </subcellularLocation>
</comment>
<name>A0AAC9RGU8_9CLOT</name>
<gene>
    <name evidence="6" type="primary">ecfT_1</name>
    <name evidence="6" type="ORF">CLFO_09850</name>
</gene>
<dbReference type="PANTHER" id="PTHR33514">
    <property type="entry name" value="PROTEIN ABCI12, CHLOROPLASTIC"/>
    <property type="match status" value="1"/>
</dbReference>
<feature type="transmembrane region" description="Helical" evidence="5">
    <location>
        <begin position="62"/>
        <end position="79"/>
    </location>
</feature>
<evidence type="ECO:0000256" key="5">
    <source>
        <dbReference type="SAM" id="Phobius"/>
    </source>
</evidence>
<dbReference type="EMBL" id="CP020559">
    <property type="protein sequence ID" value="ARE86659.1"/>
    <property type="molecule type" value="Genomic_DNA"/>
</dbReference>
<keyword evidence="3 5" id="KW-1133">Transmembrane helix</keyword>
<proteinExistence type="predicted"/>
<dbReference type="PANTHER" id="PTHR33514:SF13">
    <property type="entry name" value="PROTEIN ABCI12, CHLOROPLASTIC"/>
    <property type="match status" value="1"/>
</dbReference>
<dbReference type="CDD" id="cd16914">
    <property type="entry name" value="EcfT"/>
    <property type="match status" value="1"/>
</dbReference>
<organism evidence="6 7">
    <name type="scientific">Clostridium formicaceticum</name>
    <dbReference type="NCBI Taxonomy" id="1497"/>
    <lineage>
        <taxon>Bacteria</taxon>
        <taxon>Bacillati</taxon>
        <taxon>Bacillota</taxon>
        <taxon>Clostridia</taxon>
        <taxon>Eubacteriales</taxon>
        <taxon>Clostridiaceae</taxon>
        <taxon>Clostridium</taxon>
    </lineage>
</organism>
<keyword evidence="2 5" id="KW-0812">Transmembrane</keyword>
<dbReference type="InterPro" id="IPR003339">
    <property type="entry name" value="ABC/ECF_trnsptr_transmembrane"/>
</dbReference>
<evidence type="ECO:0000256" key="4">
    <source>
        <dbReference type="ARBA" id="ARBA00023136"/>
    </source>
</evidence>
<evidence type="ECO:0000313" key="7">
    <source>
        <dbReference type="Proteomes" id="UP000192478"/>
    </source>
</evidence>
<keyword evidence="4 5" id="KW-0472">Membrane</keyword>
<evidence type="ECO:0000256" key="3">
    <source>
        <dbReference type="ARBA" id="ARBA00022989"/>
    </source>
</evidence>
<protein>
    <submittedName>
        <fullName evidence="6">Energy-coupling factor transporter transmembrane protein EcfT</fullName>
    </submittedName>
</protein>
<dbReference type="GO" id="GO:0005886">
    <property type="term" value="C:plasma membrane"/>
    <property type="evidence" value="ECO:0007669"/>
    <property type="project" value="UniProtKB-ARBA"/>
</dbReference>
<dbReference type="AlphaFoldDB" id="A0AAC9RGU8"/>
<evidence type="ECO:0000256" key="1">
    <source>
        <dbReference type="ARBA" id="ARBA00004141"/>
    </source>
</evidence>
<sequence length="246" mass="28027">MEMPEKALDPRAKLMIVLSLSSLAVLIRNIYILVGILLVSVLLSIVFHSPILSIFKKFKRVLWIFVFLIFIQSLFHSHGTSIMNVGSITLITTEGMLKGIQLVLRMLIIISSATIMATNSSREVIQGLVQWKIPYEIAFMVSIAIRFLPTFTEEIKDVVTAIQLRGIELDKIPLKKRIKIYSYVLMPIVANSLIKARKLSTAMEMKGFGIYSKRTSYHLLKMQWTDYAVMFVTITTFTLIIGLNYF</sequence>
<accession>A0AAC9RGU8</accession>
<feature type="transmembrane region" description="Helical" evidence="5">
    <location>
        <begin position="227"/>
        <end position="245"/>
    </location>
</feature>
<dbReference type="Pfam" id="PF02361">
    <property type="entry name" value="CbiQ"/>
    <property type="match status" value="1"/>
</dbReference>
<reference evidence="6 7" key="1">
    <citation type="submission" date="2017-03" db="EMBL/GenBank/DDBJ databases">
        <title>Complete sequence of Clostridium formicaceticum DSM 92.</title>
        <authorList>
            <person name="Poehlein A."/>
            <person name="Karl M."/>
            <person name="Bengelsdorf F.R."/>
            <person name="Duerre P."/>
            <person name="Daniel R."/>
        </authorList>
    </citation>
    <scope>NUCLEOTIDE SEQUENCE [LARGE SCALE GENOMIC DNA]</scope>
    <source>
        <strain evidence="6 7">DSM 92</strain>
    </source>
</reference>
<evidence type="ECO:0000313" key="6">
    <source>
        <dbReference type="EMBL" id="ARE86659.1"/>
    </source>
</evidence>
<dbReference type="Proteomes" id="UP000192478">
    <property type="component" value="Chromosome"/>
</dbReference>
<evidence type="ECO:0000256" key="2">
    <source>
        <dbReference type="ARBA" id="ARBA00022692"/>
    </source>
</evidence>